<dbReference type="AlphaFoldDB" id="A0ABD6CAT0"/>
<reference evidence="4 5" key="1">
    <citation type="journal article" date="2019" name="Int. J. Syst. Evol. Microbiol.">
        <title>The Global Catalogue of Microorganisms (GCM) 10K type strain sequencing project: providing services to taxonomists for standard genome sequencing and annotation.</title>
        <authorList>
            <consortium name="The Broad Institute Genomics Platform"/>
            <consortium name="The Broad Institute Genome Sequencing Center for Infectious Disease"/>
            <person name="Wu L."/>
            <person name="Ma J."/>
        </authorList>
    </citation>
    <scope>NUCLEOTIDE SEQUENCE [LARGE SCALE GENOMIC DNA]</scope>
    <source>
        <strain evidence="4 5">CGMCC 1.12125</strain>
    </source>
</reference>
<dbReference type="GO" id="GO:0005525">
    <property type="term" value="F:GTP binding"/>
    <property type="evidence" value="ECO:0007669"/>
    <property type="project" value="UniProtKB-KW"/>
</dbReference>
<keyword evidence="1 2" id="KW-0378">Hydrolase</keyword>
<dbReference type="GO" id="GO:0043740">
    <property type="term" value="F:GTP cyclohydrolase IIa activity"/>
    <property type="evidence" value="ECO:0007669"/>
    <property type="project" value="UniProtKB-UniRule"/>
</dbReference>
<dbReference type="HAMAP" id="MF_00608">
    <property type="entry name" value="GTP_cyclohydro_3"/>
    <property type="match status" value="1"/>
</dbReference>
<comment type="caution">
    <text evidence="4">The sequence shown here is derived from an EMBL/GenBank/DDBJ whole genome shotgun (WGS) entry which is preliminary data.</text>
</comment>
<proteinExistence type="inferred from homology"/>
<comment type="catalytic activity">
    <reaction evidence="2 3">
        <text>GTP + 3 H2O = 2-amino-5-formylamino-6-(5-phospho-D-ribosylamino)pyrimidin-4(3H)-one + 2 phosphate + 2 H(+)</text>
        <dbReference type="Rhea" id="RHEA:22468"/>
        <dbReference type="ChEBI" id="CHEBI:15377"/>
        <dbReference type="ChEBI" id="CHEBI:15378"/>
        <dbReference type="ChEBI" id="CHEBI:37565"/>
        <dbReference type="ChEBI" id="CHEBI:43474"/>
        <dbReference type="ChEBI" id="CHEBI:57258"/>
        <dbReference type="EC" id="3.5.4.29"/>
    </reaction>
</comment>
<dbReference type="EC" id="3.5.4.29" evidence="2 3"/>
<dbReference type="Pfam" id="PF05165">
    <property type="entry name" value="GCH_III"/>
    <property type="match status" value="1"/>
</dbReference>
<evidence type="ECO:0000256" key="3">
    <source>
        <dbReference type="PIRNR" id="PIRNR009265"/>
    </source>
</evidence>
<gene>
    <name evidence="2" type="primary">gch3</name>
    <name evidence="4" type="ORF">ACFR9U_10190</name>
</gene>
<evidence type="ECO:0000256" key="2">
    <source>
        <dbReference type="HAMAP-Rule" id="MF_00608"/>
    </source>
</evidence>
<dbReference type="InterPro" id="IPR043128">
    <property type="entry name" value="Rev_trsase/Diguanyl_cyclase"/>
</dbReference>
<evidence type="ECO:0000313" key="4">
    <source>
        <dbReference type="EMBL" id="MFD1587355.1"/>
    </source>
</evidence>
<comment type="function">
    <text evidence="2 3">Catalyzes the formation of 2-amino-5-formylamino-6-ribofuranosylamino-4(3H)-pyrimidinone ribonucleotide monophosphate and inorganic phosphate from GTP. Also has an independent pyrophosphate phosphohydrolase activity.</text>
</comment>
<protein>
    <recommendedName>
        <fullName evidence="2 3">GTP cyclohydrolase III</fullName>
        <ecNumber evidence="2 3">3.5.4.29</ecNumber>
    </recommendedName>
</protein>
<organism evidence="4 5">
    <name type="scientific">Halorientalis brevis</name>
    <dbReference type="NCBI Taxonomy" id="1126241"/>
    <lineage>
        <taxon>Archaea</taxon>
        <taxon>Methanobacteriati</taxon>
        <taxon>Methanobacteriota</taxon>
        <taxon>Stenosarchaea group</taxon>
        <taxon>Halobacteria</taxon>
        <taxon>Halobacteriales</taxon>
        <taxon>Haloarculaceae</taxon>
        <taxon>Halorientalis</taxon>
    </lineage>
</organism>
<dbReference type="PANTHER" id="PTHR42202">
    <property type="entry name" value="GTP CYCLOHYDROLASE III"/>
    <property type="match status" value="1"/>
</dbReference>
<dbReference type="Gene3D" id="3.30.70.1230">
    <property type="entry name" value="Nucleotide cyclase"/>
    <property type="match status" value="1"/>
</dbReference>
<sequence>MSTPTIQVTLVQLDNYGPWTVTPEPRRETDLQSLQARLFADVSRQVGTGGGYVFHSRFDNMIAVTNGLDDEDHTAIQRTVRNQYPVTVSLSVAASDTPAAALELASERLQRVGSAQDSNREEALVGDPLDDEARTAEDVTVAHFDVDDFTSRYTDRVDAFDAHMSVTTAYATLMRYLYRECDALSFFVGGDNIVSICPSAEPTNYQGAIQHVTAETGIELKVGIGRGRTAHEAGMSAKHALEECRTNGTRIERDLATAHGD</sequence>
<dbReference type="Proteomes" id="UP001597119">
    <property type="component" value="Unassembled WGS sequence"/>
</dbReference>
<evidence type="ECO:0000256" key="1">
    <source>
        <dbReference type="ARBA" id="ARBA00022801"/>
    </source>
</evidence>
<dbReference type="PIRSF" id="PIRSF009265">
    <property type="entry name" value="GTP_cyclohydro_3"/>
    <property type="match status" value="1"/>
</dbReference>
<comment type="similarity">
    <text evidence="2 3">Belongs to the archaeal-type GTP cyclohydrolase family.</text>
</comment>
<dbReference type="Gene3D" id="3.30.70.270">
    <property type="match status" value="1"/>
</dbReference>
<dbReference type="InterPro" id="IPR029787">
    <property type="entry name" value="Nucleotide_cyclase"/>
</dbReference>
<dbReference type="InterPro" id="IPR007839">
    <property type="entry name" value="GTP_CycHdrlase_3"/>
</dbReference>
<dbReference type="PANTHER" id="PTHR42202:SF1">
    <property type="entry name" value="GTP CYCLOHYDROLASE III"/>
    <property type="match status" value="1"/>
</dbReference>
<keyword evidence="5" id="KW-1185">Reference proteome</keyword>
<accession>A0ABD6CAT0</accession>
<keyword evidence="2" id="KW-0547">Nucleotide-binding</keyword>
<dbReference type="EMBL" id="JBHUDJ010000003">
    <property type="protein sequence ID" value="MFD1587355.1"/>
    <property type="molecule type" value="Genomic_DNA"/>
</dbReference>
<dbReference type="RefSeq" id="WP_247373811.1">
    <property type="nucleotide sequence ID" value="NZ_JALLGV010000001.1"/>
</dbReference>
<evidence type="ECO:0000313" key="5">
    <source>
        <dbReference type="Proteomes" id="UP001597119"/>
    </source>
</evidence>
<dbReference type="NCBIfam" id="NF002587">
    <property type="entry name" value="PRK02240.1"/>
    <property type="match status" value="1"/>
</dbReference>
<name>A0ABD6CAT0_9EURY</name>
<keyword evidence="2" id="KW-0342">GTP-binding</keyword>